<evidence type="ECO:0008006" key="3">
    <source>
        <dbReference type="Google" id="ProtNLM"/>
    </source>
</evidence>
<dbReference type="InterPro" id="IPR036271">
    <property type="entry name" value="Tet_transcr_reg_TetR-rel_C_sf"/>
</dbReference>
<dbReference type="RefSeq" id="WP_126582450.1">
    <property type="nucleotide sequence ID" value="NZ_BIFR01000002.1"/>
</dbReference>
<proteinExistence type="predicted"/>
<dbReference type="EMBL" id="BIFR01000002">
    <property type="protein sequence ID" value="GCE14924.1"/>
    <property type="molecule type" value="Genomic_DNA"/>
</dbReference>
<dbReference type="SUPFAM" id="SSF46689">
    <property type="entry name" value="Homeodomain-like"/>
    <property type="match status" value="1"/>
</dbReference>
<reference evidence="2" key="1">
    <citation type="submission" date="2018-12" db="EMBL/GenBank/DDBJ databases">
        <title>Tengunoibacter tsumagoiensis gen. nov., sp. nov., Dictyobacter kobayashii sp. nov., D. alpinus sp. nov., and D. joshuensis sp. nov. and description of Dictyobacteraceae fam. nov. within the order Ktedonobacterales isolated from Tengu-no-mugimeshi.</title>
        <authorList>
            <person name="Wang C.M."/>
            <person name="Zheng Y."/>
            <person name="Sakai Y."/>
            <person name="Toyoda A."/>
            <person name="Minakuchi Y."/>
            <person name="Abe K."/>
            <person name="Yokota A."/>
            <person name="Yabe S."/>
        </authorList>
    </citation>
    <scope>NUCLEOTIDE SEQUENCE [LARGE SCALE GENOMIC DNA]</scope>
    <source>
        <strain evidence="2">Uno3</strain>
    </source>
</reference>
<evidence type="ECO:0000313" key="2">
    <source>
        <dbReference type="Proteomes" id="UP000287352"/>
    </source>
</evidence>
<sequence>MMNQSIHTAHMGICFSEEAIANAVYTLFLTHSFDGVTLHMVADSVDIPFERVMATYASTYQVWYAALCHATEELFLAVNKEGSIDPPLHQLRDVCYAVLQHSVRHPLAHRFIAMPRSENMREPDEPAYGVIALRALLKRLVKQCIKEHNFAPQSSEMITQSVLCLLHGVVDFQLNIQRIPWMENLSDHILETYFAGLAP</sequence>
<protein>
    <recommendedName>
        <fullName evidence="3">Tetracyclin repressor-like C-terminal domain-containing protein</fullName>
    </recommendedName>
</protein>
<organism evidence="1 2">
    <name type="scientific">Tengunoibacter tsumagoiensis</name>
    <dbReference type="NCBI Taxonomy" id="2014871"/>
    <lineage>
        <taxon>Bacteria</taxon>
        <taxon>Bacillati</taxon>
        <taxon>Chloroflexota</taxon>
        <taxon>Ktedonobacteria</taxon>
        <taxon>Ktedonobacterales</taxon>
        <taxon>Dictyobacteraceae</taxon>
        <taxon>Tengunoibacter</taxon>
    </lineage>
</organism>
<dbReference type="Proteomes" id="UP000287352">
    <property type="component" value="Unassembled WGS sequence"/>
</dbReference>
<comment type="caution">
    <text evidence="1">The sequence shown here is derived from an EMBL/GenBank/DDBJ whole genome shotgun (WGS) entry which is preliminary data.</text>
</comment>
<dbReference type="AlphaFoldDB" id="A0A402A713"/>
<dbReference type="SUPFAM" id="SSF48498">
    <property type="entry name" value="Tetracyclin repressor-like, C-terminal domain"/>
    <property type="match status" value="1"/>
</dbReference>
<dbReference type="InterPro" id="IPR009057">
    <property type="entry name" value="Homeodomain-like_sf"/>
</dbReference>
<gene>
    <name evidence="1" type="ORF">KTT_47830</name>
</gene>
<name>A0A402A713_9CHLR</name>
<evidence type="ECO:0000313" key="1">
    <source>
        <dbReference type="EMBL" id="GCE14924.1"/>
    </source>
</evidence>
<keyword evidence="2" id="KW-1185">Reference proteome</keyword>
<dbReference type="Gene3D" id="1.10.357.10">
    <property type="entry name" value="Tetracycline Repressor, domain 2"/>
    <property type="match status" value="1"/>
</dbReference>
<accession>A0A402A713</accession>